<keyword evidence="5" id="KW-0998">Cell outer membrane</keyword>
<feature type="region of interest" description="Disordered" evidence="7">
    <location>
        <begin position="49"/>
        <end position="77"/>
    </location>
</feature>
<gene>
    <name evidence="8" type="ORF">EAH82_06720</name>
</gene>
<organism evidence="8 9">
    <name type="scientific">Variovorax guangxiensis</name>
    <dbReference type="NCBI Taxonomy" id="1775474"/>
    <lineage>
        <taxon>Bacteria</taxon>
        <taxon>Pseudomonadati</taxon>
        <taxon>Pseudomonadota</taxon>
        <taxon>Betaproteobacteria</taxon>
        <taxon>Burkholderiales</taxon>
        <taxon>Comamonadaceae</taxon>
        <taxon>Variovorax</taxon>
    </lineage>
</organism>
<evidence type="ECO:0000256" key="5">
    <source>
        <dbReference type="ARBA" id="ARBA00023237"/>
    </source>
</evidence>
<dbReference type="EMBL" id="RCZI01000002">
    <property type="protein sequence ID" value="TPG28497.1"/>
    <property type="molecule type" value="Genomic_DNA"/>
</dbReference>
<dbReference type="NCBIfam" id="NF047847">
    <property type="entry name" value="SS_mature_LptM"/>
    <property type="match status" value="1"/>
</dbReference>
<comment type="caution">
    <text evidence="8">The sequence shown here is derived from an EMBL/GenBank/DDBJ whole genome shotgun (WGS) entry which is preliminary data.</text>
</comment>
<feature type="compositionally biased region" description="Low complexity" evidence="7">
    <location>
        <begin position="58"/>
        <end position="70"/>
    </location>
</feature>
<evidence type="ECO:0000313" key="9">
    <source>
        <dbReference type="Proteomes" id="UP000319212"/>
    </source>
</evidence>
<dbReference type="AlphaFoldDB" id="A0A502DT41"/>
<name>A0A502DT41_9BURK</name>
<keyword evidence="6" id="KW-0449">Lipoprotein</keyword>
<reference evidence="8 9" key="1">
    <citation type="journal article" date="2019" name="Environ. Microbiol.">
        <title>Species interactions and distinct microbial communities in high Arctic permafrost affected cryosols are associated with the CH4 and CO2 gas fluxes.</title>
        <authorList>
            <person name="Altshuler I."/>
            <person name="Hamel J."/>
            <person name="Turney S."/>
            <person name="Magnuson E."/>
            <person name="Levesque R."/>
            <person name="Greer C."/>
            <person name="Whyte L.G."/>
        </authorList>
    </citation>
    <scope>NUCLEOTIDE SEQUENCE [LARGE SCALE GENOMIC DNA]</scope>
    <source>
        <strain evidence="8 9">S06.C</strain>
    </source>
</reference>
<comment type="subcellular location">
    <subcellularLocation>
        <location evidence="1">Cell outer membrane</location>
        <topology evidence="1">Lipid-anchor</topology>
    </subcellularLocation>
</comment>
<dbReference type="GO" id="GO:0009279">
    <property type="term" value="C:cell outer membrane"/>
    <property type="evidence" value="ECO:0007669"/>
    <property type="project" value="UniProtKB-SubCell"/>
</dbReference>
<dbReference type="PROSITE" id="PS51257">
    <property type="entry name" value="PROKAR_LIPOPROTEIN"/>
    <property type="match status" value="1"/>
</dbReference>
<protein>
    <recommendedName>
        <fullName evidence="10">Lipoprotein</fullName>
    </recommendedName>
</protein>
<dbReference type="OrthoDB" id="8550022at2"/>
<dbReference type="Proteomes" id="UP000319212">
    <property type="component" value="Unassembled WGS sequence"/>
</dbReference>
<keyword evidence="2" id="KW-0732">Signal</keyword>
<evidence type="ECO:0000313" key="8">
    <source>
        <dbReference type="EMBL" id="TPG28497.1"/>
    </source>
</evidence>
<evidence type="ECO:0008006" key="10">
    <source>
        <dbReference type="Google" id="ProtNLM"/>
    </source>
</evidence>
<dbReference type="InterPro" id="IPR032831">
    <property type="entry name" value="LptM_cons"/>
</dbReference>
<evidence type="ECO:0000256" key="3">
    <source>
        <dbReference type="ARBA" id="ARBA00023136"/>
    </source>
</evidence>
<keyword evidence="4" id="KW-0564">Palmitate</keyword>
<evidence type="ECO:0000256" key="2">
    <source>
        <dbReference type="ARBA" id="ARBA00022729"/>
    </source>
</evidence>
<proteinExistence type="predicted"/>
<dbReference type="RefSeq" id="WP_140840043.1">
    <property type="nucleotide sequence ID" value="NZ_RCZI01000002.1"/>
</dbReference>
<evidence type="ECO:0000256" key="4">
    <source>
        <dbReference type="ARBA" id="ARBA00023139"/>
    </source>
</evidence>
<sequence length="77" mass="7427">MLNVRQILVSAIGLCALGVGLAGCGQKGPLYLPTDPAAANRATLPSLLTPSVGGKADSAPIPAPASSAPTGTGGSMR</sequence>
<dbReference type="Pfam" id="PF13627">
    <property type="entry name" value="LptM_cons"/>
    <property type="match status" value="1"/>
</dbReference>
<accession>A0A502DT41</accession>
<evidence type="ECO:0000256" key="1">
    <source>
        <dbReference type="ARBA" id="ARBA00004459"/>
    </source>
</evidence>
<evidence type="ECO:0000256" key="6">
    <source>
        <dbReference type="ARBA" id="ARBA00023288"/>
    </source>
</evidence>
<keyword evidence="3" id="KW-0472">Membrane</keyword>
<evidence type="ECO:0000256" key="7">
    <source>
        <dbReference type="SAM" id="MobiDB-lite"/>
    </source>
</evidence>